<proteinExistence type="predicted"/>
<organism evidence="2 3">
    <name type="scientific">Actinomadura vinacea</name>
    <dbReference type="NCBI Taxonomy" id="115336"/>
    <lineage>
        <taxon>Bacteria</taxon>
        <taxon>Bacillati</taxon>
        <taxon>Actinomycetota</taxon>
        <taxon>Actinomycetes</taxon>
        <taxon>Streptosporangiales</taxon>
        <taxon>Thermomonosporaceae</taxon>
        <taxon>Actinomadura</taxon>
    </lineage>
</organism>
<evidence type="ECO:0000256" key="1">
    <source>
        <dbReference type="SAM" id="MobiDB-lite"/>
    </source>
</evidence>
<keyword evidence="3" id="KW-1185">Reference proteome</keyword>
<evidence type="ECO:0000313" key="2">
    <source>
        <dbReference type="EMBL" id="GAA2420498.1"/>
    </source>
</evidence>
<dbReference type="RefSeq" id="WP_344590003.1">
    <property type="nucleotide sequence ID" value="NZ_BAAARW010000012.1"/>
</dbReference>
<evidence type="ECO:0008006" key="4">
    <source>
        <dbReference type="Google" id="ProtNLM"/>
    </source>
</evidence>
<feature type="region of interest" description="Disordered" evidence="1">
    <location>
        <begin position="78"/>
        <end position="99"/>
    </location>
</feature>
<gene>
    <name evidence="2" type="ORF">GCM10010191_34670</name>
</gene>
<dbReference type="EMBL" id="BAAARW010000012">
    <property type="protein sequence ID" value="GAA2420498.1"/>
    <property type="molecule type" value="Genomic_DNA"/>
</dbReference>
<protein>
    <recommendedName>
        <fullName evidence="4">Nucleotidyltransferase</fullName>
    </recommendedName>
</protein>
<evidence type="ECO:0000313" key="3">
    <source>
        <dbReference type="Proteomes" id="UP001501231"/>
    </source>
</evidence>
<dbReference type="Proteomes" id="UP001501231">
    <property type="component" value="Unassembled WGS sequence"/>
</dbReference>
<sequence>MNPHGVGSDDLLVRSRSALLDALEALDAHRNAVIVIGAQAVYLRTSGSPVALAEATKDSDLALDPRELDDDPRVEEAMSGAGFRPSADGQPGAWRNPEGIPVDLMVPEALAGAGGKSARAARIPPHDRRVARRARGLEAAVVDNSFMTVSALDPADPRDYRVKVAGPAALLVAKLHKIGERAGNPSRLNDKDAHDVYRILIDVQTAELASAFGVLRADPVSGAATETAVGHLSALFAAGPGALGAEMAGRAEEGIGEPETVAMSSSLLAGDLVQALLGVQGG</sequence>
<name>A0ABN3J2E0_9ACTN</name>
<comment type="caution">
    <text evidence="2">The sequence shown here is derived from an EMBL/GenBank/DDBJ whole genome shotgun (WGS) entry which is preliminary data.</text>
</comment>
<accession>A0ABN3J2E0</accession>
<reference evidence="2 3" key="1">
    <citation type="journal article" date="2019" name="Int. J. Syst. Evol. Microbiol.">
        <title>The Global Catalogue of Microorganisms (GCM) 10K type strain sequencing project: providing services to taxonomists for standard genome sequencing and annotation.</title>
        <authorList>
            <consortium name="The Broad Institute Genomics Platform"/>
            <consortium name="The Broad Institute Genome Sequencing Center for Infectious Disease"/>
            <person name="Wu L."/>
            <person name="Ma J."/>
        </authorList>
    </citation>
    <scope>NUCLEOTIDE SEQUENCE [LARGE SCALE GENOMIC DNA]</scope>
    <source>
        <strain evidence="2 3">JCM 3325</strain>
    </source>
</reference>